<dbReference type="GO" id="GO:0044781">
    <property type="term" value="P:bacterial-type flagellum organization"/>
    <property type="evidence" value="ECO:0007669"/>
    <property type="project" value="UniProtKB-KW"/>
</dbReference>
<comment type="caution">
    <text evidence="7">The sequence shown here is derived from an EMBL/GenBank/DDBJ whole genome shotgun (WGS) entry which is preliminary data.</text>
</comment>
<evidence type="ECO:0000256" key="1">
    <source>
        <dbReference type="ARBA" id="ARBA00022490"/>
    </source>
</evidence>
<dbReference type="GO" id="GO:0045947">
    <property type="term" value="P:negative regulation of translational initiation"/>
    <property type="evidence" value="ECO:0007669"/>
    <property type="project" value="UniProtKB-UniRule"/>
</dbReference>
<comment type="similarity">
    <text evidence="6">Belongs to the CsrA/RsmA family.</text>
</comment>
<evidence type="ECO:0000313" key="8">
    <source>
        <dbReference type="Proteomes" id="UP000886748"/>
    </source>
</evidence>
<dbReference type="PANTHER" id="PTHR34984">
    <property type="entry name" value="CARBON STORAGE REGULATOR"/>
    <property type="match status" value="1"/>
</dbReference>
<dbReference type="Pfam" id="PF02599">
    <property type="entry name" value="CsrA"/>
    <property type="match status" value="1"/>
</dbReference>
<evidence type="ECO:0000256" key="2">
    <source>
        <dbReference type="ARBA" id="ARBA00022491"/>
    </source>
</evidence>
<organism evidence="7 8">
    <name type="scientific">Candidatus Limenecus avicola</name>
    <dbReference type="NCBI Taxonomy" id="2840847"/>
    <lineage>
        <taxon>Bacteria</taxon>
        <taxon>Bacillati</taxon>
        <taxon>Bacillota</taxon>
        <taxon>Clostridia</taxon>
        <taxon>Eubacteriales</taxon>
        <taxon>Clostridiaceae</taxon>
        <taxon>Clostridiaceae incertae sedis</taxon>
        <taxon>Candidatus Limenecus</taxon>
    </lineage>
</organism>
<dbReference type="SUPFAM" id="SSF117130">
    <property type="entry name" value="CsrA-like"/>
    <property type="match status" value="1"/>
</dbReference>
<evidence type="ECO:0000256" key="3">
    <source>
        <dbReference type="ARBA" id="ARBA00022795"/>
    </source>
</evidence>
<dbReference type="GO" id="GO:0048027">
    <property type="term" value="F:mRNA 5'-UTR binding"/>
    <property type="evidence" value="ECO:0007669"/>
    <property type="project" value="UniProtKB-UniRule"/>
</dbReference>
<dbReference type="HAMAP" id="MF_00167">
    <property type="entry name" value="CsrA"/>
    <property type="match status" value="1"/>
</dbReference>
<dbReference type="GO" id="GO:0005829">
    <property type="term" value="C:cytosol"/>
    <property type="evidence" value="ECO:0007669"/>
    <property type="project" value="TreeGrafter"/>
</dbReference>
<keyword evidence="2 6" id="KW-0678">Repressor</keyword>
<evidence type="ECO:0000256" key="4">
    <source>
        <dbReference type="ARBA" id="ARBA00022845"/>
    </source>
</evidence>
<reference evidence="7" key="1">
    <citation type="submission" date="2020-10" db="EMBL/GenBank/DDBJ databases">
        <authorList>
            <person name="Gilroy R."/>
        </authorList>
    </citation>
    <scope>NUCLEOTIDE SEQUENCE</scope>
    <source>
        <strain evidence="7">CHK154-7741</strain>
    </source>
</reference>
<dbReference type="NCBIfam" id="TIGR00202">
    <property type="entry name" value="csrA"/>
    <property type="match status" value="1"/>
</dbReference>
<dbReference type="InterPro" id="IPR003751">
    <property type="entry name" value="CsrA"/>
</dbReference>
<dbReference type="InterPro" id="IPR036107">
    <property type="entry name" value="CsrA_sf"/>
</dbReference>
<comment type="function">
    <text evidence="6">A translational regulator that binds mRNA to regulate translation initiation and/or mRNA stability. Usually binds in the 5'-UTR at or near the Shine-Dalgarno sequence preventing ribosome-binding, thus repressing translation. Its main target seems to be the major flagellin gene, while its function is anatagonized by FliW.</text>
</comment>
<dbReference type="Gene3D" id="2.60.40.4380">
    <property type="entry name" value="Translational regulator CsrA"/>
    <property type="match status" value="1"/>
</dbReference>
<dbReference type="GO" id="GO:0006402">
    <property type="term" value="P:mRNA catabolic process"/>
    <property type="evidence" value="ECO:0007669"/>
    <property type="project" value="InterPro"/>
</dbReference>
<keyword evidence="3 6" id="KW-1005">Bacterial flagellum biogenesis</keyword>
<dbReference type="AlphaFoldDB" id="A0A9D1SR03"/>
<gene>
    <name evidence="6 7" type="primary">csrA</name>
    <name evidence="7" type="ORF">IAD26_00335</name>
</gene>
<reference evidence="7" key="2">
    <citation type="journal article" date="2021" name="PeerJ">
        <title>Extensive microbial diversity within the chicken gut microbiome revealed by metagenomics and culture.</title>
        <authorList>
            <person name="Gilroy R."/>
            <person name="Ravi A."/>
            <person name="Getino M."/>
            <person name="Pursley I."/>
            <person name="Horton D.L."/>
            <person name="Alikhan N.F."/>
            <person name="Baker D."/>
            <person name="Gharbi K."/>
            <person name="Hall N."/>
            <person name="Watson M."/>
            <person name="Adriaenssens E.M."/>
            <person name="Foster-Nyarko E."/>
            <person name="Jarju S."/>
            <person name="Secka A."/>
            <person name="Antonio M."/>
            <person name="Oren A."/>
            <person name="Chaudhuri R.R."/>
            <person name="La Ragione R."/>
            <person name="Hildebrand F."/>
            <person name="Pallen M.J."/>
        </authorList>
    </citation>
    <scope>NUCLEOTIDE SEQUENCE</scope>
    <source>
        <strain evidence="7">CHK154-7741</strain>
    </source>
</reference>
<accession>A0A9D1SR03</accession>
<sequence>MLVLARKVGEKIILNDDIEIIVLDSNQNTVRIGVNAPKNVTVYREELYREIKNANISSKEVTEKSVKELHELIKDRKNNFSSSTYDSLTNKISKN</sequence>
<keyword evidence="4 6" id="KW-0810">Translation regulation</keyword>
<protein>
    <recommendedName>
        <fullName evidence="6">Translational regulator CsrA</fullName>
    </recommendedName>
</protein>
<evidence type="ECO:0000256" key="6">
    <source>
        <dbReference type="HAMAP-Rule" id="MF_00167"/>
    </source>
</evidence>
<evidence type="ECO:0000256" key="5">
    <source>
        <dbReference type="ARBA" id="ARBA00022884"/>
    </source>
</evidence>
<evidence type="ECO:0000313" key="7">
    <source>
        <dbReference type="EMBL" id="HIU91557.1"/>
    </source>
</evidence>
<dbReference type="GO" id="GO:0006109">
    <property type="term" value="P:regulation of carbohydrate metabolic process"/>
    <property type="evidence" value="ECO:0007669"/>
    <property type="project" value="InterPro"/>
</dbReference>
<keyword evidence="5 6" id="KW-0694">RNA-binding</keyword>
<dbReference type="PANTHER" id="PTHR34984:SF1">
    <property type="entry name" value="CARBON STORAGE REGULATOR"/>
    <property type="match status" value="1"/>
</dbReference>
<proteinExistence type="inferred from homology"/>
<dbReference type="EMBL" id="DVOD01000004">
    <property type="protein sequence ID" value="HIU91557.1"/>
    <property type="molecule type" value="Genomic_DNA"/>
</dbReference>
<name>A0A9D1SR03_9CLOT</name>
<keyword evidence="1 6" id="KW-0963">Cytoplasm</keyword>
<dbReference type="GO" id="GO:1902208">
    <property type="term" value="P:regulation of bacterial-type flagellum assembly"/>
    <property type="evidence" value="ECO:0007669"/>
    <property type="project" value="UniProtKB-UniRule"/>
</dbReference>
<dbReference type="NCBIfam" id="NF002469">
    <property type="entry name" value="PRK01712.1"/>
    <property type="match status" value="1"/>
</dbReference>
<comment type="subunit">
    <text evidence="6">Homodimer; the beta-strands of each monomer intercalate to form a hydrophobic core, while the alpha-helices form wings that extend away from the core.</text>
</comment>
<comment type="subcellular location">
    <subcellularLocation>
        <location evidence="6">Cytoplasm</location>
    </subcellularLocation>
</comment>
<dbReference type="Proteomes" id="UP000886748">
    <property type="component" value="Unassembled WGS sequence"/>
</dbReference>